<reference evidence="2 3" key="1">
    <citation type="journal article" date="2015" name="Nature">
        <title>rRNA introns, odd ribosomes, and small enigmatic genomes across a large radiation of phyla.</title>
        <authorList>
            <person name="Brown C.T."/>
            <person name="Hug L.A."/>
            <person name="Thomas B.C."/>
            <person name="Sharon I."/>
            <person name="Castelle C.J."/>
            <person name="Singh A."/>
            <person name="Wilkins M.J."/>
            <person name="Williams K.H."/>
            <person name="Banfield J.F."/>
        </authorList>
    </citation>
    <scope>NUCLEOTIDE SEQUENCE [LARGE SCALE GENOMIC DNA]</scope>
</reference>
<keyword evidence="1" id="KW-1133">Transmembrane helix</keyword>
<sequence>MTEGRIREVLDIYRKYFEANGIPKTEVPHDSFPTFNDDCFAHLHAMLHQMECFLREGRLDKVFRWLGFIQGVLWIMGVYTVEELKEHNTDINANITNSWPFG</sequence>
<name>A0A0G1RQS9_9BACT</name>
<evidence type="ECO:0000313" key="3">
    <source>
        <dbReference type="Proteomes" id="UP000034067"/>
    </source>
</evidence>
<dbReference type="AlphaFoldDB" id="A0A0G1RQS9"/>
<gene>
    <name evidence="2" type="ORF">UX48_C0058G0001</name>
</gene>
<protein>
    <submittedName>
        <fullName evidence="2">Uncharacterized protein</fullName>
    </submittedName>
</protein>
<keyword evidence="1" id="KW-0472">Membrane</keyword>
<organism evidence="2 3">
    <name type="scientific">Candidatus Azambacteria bacterium GW2011_GWB1_46_27</name>
    <dbReference type="NCBI Taxonomy" id="1618617"/>
    <lineage>
        <taxon>Bacteria</taxon>
        <taxon>Candidatus Azamiibacteriota</taxon>
    </lineage>
</organism>
<proteinExistence type="predicted"/>
<dbReference type="EMBL" id="LCMJ01000058">
    <property type="protein sequence ID" value="KKU32318.1"/>
    <property type="molecule type" value="Genomic_DNA"/>
</dbReference>
<evidence type="ECO:0000256" key="1">
    <source>
        <dbReference type="SAM" id="Phobius"/>
    </source>
</evidence>
<feature type="transmembrane region" description="Helical" evidence="1">
    <location>
        <begin position="62"/>
        <end position="81"/>
    </location>
</feature>
<evidence type="ECO:0000313" key="2">
    <source>
        <dbReference type="EMBL" id="KKU32318.1"/>
    </source>
</evidence>
<accession>A0A0G1RQS9</accession>
<comment type="caution">
    <text evidence="2">The sequence shown here is derived from an EMBL/GenBank/DDBJ whole genome shotgun (WGS) entry which is preliminary data.</text>
</comment>
<dbReference type="Proteomes" id="UP000034067">
    <property type="component" value="Unassembled WGS sequence"/>
</dbReference>
<keyword evidence="1" id="KW-0812">Transmembrane</keyword>